<dbReference type="PANTHER" id="PTHR10283:SF110">
    <property type="entry name" value="INORGANIC PHOSPHATE TRANSPORTER PHO87-RELATED"/>
    <property type="match status" value="1"/>
</dbReference>
<evidence type="ECO:0000256" key="7">
    <source>
        <dbReference type="SAM" id="Phobius"/>
    </source>
</evidence>
<dbReference type="PaxDb" id="5476-C4YE60"/>
<keyword evidence="10" id="KW-1185">Reference proteome</keyword>
<dbReference type="GO" id="GO:0006797">
    <property type="term" value="P:polyphosphate metabolic process"/>
    <property type="evidence" value="ECO:0007669"/>
    <property type="project" value="TreeGrafter"/>
</dbReference>
<reference evidence="9 10" key="1">
    <citation type="journal article" date="2009" name="Nature">
        <title>Evolution of pathogenicity and sexual reproduction in eight Candida genomes.</title>
        <authorList>
            <person name="Butler G."/>
            <person name="Rasmussen M.D."/>
            <person name="Lin M.F."/>
            <person name="Santos M.A."/>
            <person name="Sakthikumar S."/>
            <person name="Munro C.A."/>
            <person name="Rheinbay E."/>
            <person name="Grabherr M."/>
            <person name="Forche A."/>
            <person name="Reedy J.L."/>
            <person name="Agrafioti I."/>
            <person name="Arnaud M.B."/>
            <person name="Bates S."/>
            <person name="Brown A.J."/>
            <person name="Brunke S."/>
            <person name="Costanzo M.C."/>
            <person name="Fitzpatrick D.A."/>
            <person name="de Groot P.W."/>
            <person name="Harris D."/>
            <person name="Hoyer L.L."/>
            <person name="Hube B."/>
            <person name="Klis F.M."/>
            <person name="Kodira C."/>
            <person name="Lennard N."/>
            <person name="Logue M.E."/>
            <person name="Martin R."/>
            <person name="Neiman A.M."/>
            <person name="Nikolaou E."/>
            <person name="Quail M.A."/>
            <person name="Quinn J."/>
            <person name="Santos M.C."/>
            <person name="Schmitzberger F.F."/>
            <person name="Sherlock G."/>
            <person name="Shah P."/>
            <person name="Silverstein K.A."/>
            <person name="Skrzypek M.S."/>
            <person name="Soll D."/>
            <person name="Staggs R."/>
            <person name="Stansfield I."/>
            <person name="Stumpf M.P."/>
            <person name="Sudbery P.E."/>
            <person name="Srikantha T."/>
            <person name="Zeng Q."/>
            <person name="Berman J."/>
            <person name="Berriman M."/>
            <person name="Heitman J."/>
            <person name="Gow N.A."/>
            <person name="Lorenz M.C."/>
            <person name="Birren B.W."/>
            <person name="Kellis M."/>
            <person name="Cuomo C.A."/>
        </authorList>
    </citation>
    <scope>NUCLEOTIDE SEQUENCE [LARGE SCALE GENOMIC DNA]</scope>
    <source>
        <strain evidence="9 10">WO-1</strain>
    </source>
</reference>
<dbReference type="OrthoDB" id="10260443at2759"/>
<dbReference type="OMA" id="DINNFPW"/>
<feature type="compositionally biased region" description="Acidic residues" evidence="6">
    <location>
        <begin position="324"/>
        <end position="342"/>
    </location>
</feature>
<feature type="domain" description="SPX" evidence="8">
    <location>
        <begin position="1"/>
        <end position="412"/>
    </location>
</feature>
<dbReference type="VEuPathDB" id="FungiDB:CAWG_00813"/>
<dbReference type="HOGENOM" id="CLU_005170_8_0_1"/>
<evidence type="ECO:0000313" key="10">
    <source>
        <dbReference type="Proteomes" id="UP000001429"/>
    </source>
</evidence>
<feature type="transmembrane region" description="Helical" evidence="7">
    <location>
        <begin position="759"/>
        <end position="782"/>
    </location>
</feature>
<evidence type="ECO:0000256" key="4">
    <source>
        <dbReference type="ARBA" id="ARBA00022989"/>
    </source>
</evidence>
<feature type="region of interest" description="Disordered" evidence="6">
    <location>
        <begin position="115"/>
        <end position="135"/>
    </location>
</feature>
<feature type="transmembrane region" description="Helical" evidence="7">
    <location>
        <begin position="938"/>
        <end position="956"/>
    </location>
</feature>
<feature type="transmembrane region" description="Helical" evidence="7">
    <location>
        <begin position="976"/>
        <end position="1004"/>
    </location>
</feature>
<dbReference type="PANTHER" id="PTHR10283">
    <property type="entry name" value="SOLUTE CARRIER FAMILY 13 MEMBER"/>
    <property type="match status" value="1"/>
</dbReference>
<evidence type="ECO:0000313" key="9">
    <source>
        <dbReference type="EMBL" id="EEQ42596.1"/>
    </source>
</evidence>
<evidence type="ECO:0000256" key="3">
    <source>
        <dbReference type="ARBA" id="ARBA00022692"/>
    </source>
</evidence>
<feature type="transmembrane region" description="Helical" evidence="7">
    <location>
        <begin position="633"/>
        <end position="656"/>
    </location>
</feature>
<protein>
    <recommendedName>
        <fullName evidence="8">SPX domain-containing protein</fullName>
    </recommendedName>
</protein>
<sequence length="1010" mass="113526">MKFSHSLKFNAVPEWQDNYINYPTLKKTIYKLQQDQLVHNGNQDQGFIVGTNQTTVSQLVKDFEHIQSTANTTTTTNIKNTNGVEVDDEKTNKHNHPFGDNIIKHRLTKNIISKFKRNNNTNATNNSNNYGSESDLEINQTSLDNEKESETKSFTGELEYTSTSSNGEHDTTHPATKHELILQQILNSNDESYINPKSLTFDPLKIFTKQLIGELIKINQFYNSKESEIFKIYNNLIHDLQNQNINIDDVFKFTQAYNYSDPNIINTDDHHQYHLKSTLSRTVTNASVFDTINHIDNDYDNNNNNQKNNYDLEKQNNTTVAIHDDDDSEDDDDDDEEEEEEETHSHDSVLLNHTHFNVKQQLKITLKRKAITLFINLSELKSFIELNRIGFTKICKKFDKTCGYSIKQDFINEFLPQYSRVFENDTIEELDYKLNQIIKIYAFLSNKLTTQSTTKEDLDNIKFELRSYLRDHIVFERNTVWKDLLSLEKKSYNIDLDNSVVQNNKMGDEGHIINSMMNLSMKRINLPQCLKKLIKYDHIDIPQFLLTTQMLKIIIIVIVFIILLAVKTFNDPVQGRCLAVLVAAAMLWASEALPLYTTALLIPLLVVTCKVCKTPGTDDPMDATKASQYIFGTMWNSTIMILIGGFTLAAALSKYNLAKILSSYILALAGTNPRNVLLAIMCVSLFLSMWISNVAAPVLCFSLIQPVLRSIPTDSPVAKALVLGIALASDVAGMASPIASPQNVIALESMNPNPGWGKWFAVALPVAIISLILIWVELFMTFKINNVKIKQFKPIKEKLTMKQWFVFAVTITTILLWCVMQKIDGTFGESGIITCIPIVLFFGTGLLKVDDLNNYPWSIVMLAMGGIALGKAVTSSGLLKTIALALQKRIMHYDAIVVLIIFGALILVVATFVSHTVSALIIIPLVKEVGDSLPKPHPLMLIMGVALIASGAMGLPTSGFPNVTAIGMRDEVGKPYLTVNLFITRGVPASIIVYVCIITIGYGIMSSMNF</sequence>
<dbReference type="PROSITE" id="PS51382">
    <property type="entry name" value="SPX"/>
    <property type="match status" value="1"/>
</dbReference>
<dbReference type="EMBL" id="CH672346">
    <property type="protein sequence ID" value="EEQ42596.1"/>
    <property type="molecule type" value="Genomic_DNA"/>
</dbReference>
<dbReference type="AlphaFoldDB" id="C4YE60"/>
<dbReference type="GO" id="GO:0006817">
    <property type="term" value="P:phosphate ion transport"/>
    <property type="evidence" value="ECO:0007669"/>
    <property type="project" value="TreeGrafter"/>
</dbReference>
<feature type="transmembrane region" description="Helical" evidence="7">
    <location>
        <begin position="544"/>
        <end position="566"/>
    </location>
</feature>
<evidence type="ECO:0000256" key="6">
    <source>
        <dbReference type="SAM" id="MobiDB-lite"/>
    </source>
</evidence>
<evidence type="ECO:0000256" key="2">
    <source>
        <dbReference type="ARBA" id="ARBA00022448"/>
    </source>
</evidence>
<feature type="transmembrane region" description="Helical" evidence="7">
    <location>
        <begin position="803"/>
        <end position="823"/>
    </location>
</feature>
<dbReference type="GO" id="GO:0005886">
    <property type="term" value="C:plasma membrane"/>
    <property type="evidence" value="ECO:0007669"/>
    <property type="project" value="TreeGrafter"/>
</dbReference>
<feature type="compositionally biased region" description="Low complexity" evidence="6">
    <location>
        <begin position="118"/>
        <end position="129"/>
    </location>
</feature>
<keyword evidence="4 7" id="KW-1133">Transmembrane helix</keyword>
<dbReference type="InterPro" id="IPR004331">
    <property type="entry name" value="SPX_dom"/>
</dbReference>
<dbReference type="Pfam" id="PF03600">
    <property type="entry name" value="CitMHS"/>
    <property type="match status" value="1"/>
</dbReference>
<comment type="subcellular location">
    <subcellularLocation>
        <location evidence="1">Membrane</location>
        <topology evidence="1">Multi-pass membrane protein</topology>
    </subcellularLocation>
</comment>
<keyword evidence="2" id="KW-0813">Transport</keyword>
<accession>C4YE60</accession>
<dbReference type="Pfam" id="PF03105">
    <property type="entry name" value="SPX"/>
    <property type="match status" value="1"/>
</dbReference>
<evidence type="ECO:0000256" key="1">
    <source>
        <dbReference type="ARBA" id="ARBA00004141"/>
    </source>
</evidence>
<name>C4YE60_CANAW</name>
<feature type="compositionally biased region" description="Low complexity" evidence="6">
    <location>
        <begin position="300"/>
        <end position="309"/>
    </location>
</feature>
<dbReference type="InterPro" id="IPR004680">
    <property type="entry name" value="Cit_transptr-like_dom"/>
</dbReference>
<feature type="transmembrane region" description="Helical" evidence="7">
    <location>
        <begin position="859"/>
        <end position="883"/>
    </location>
</feature>
<feature type="transmembrane region" description="Helical" evidence="7">
    <location>
        <begin position="573"/>
        <end position="589"/>
    </location>
</feature>
<dbReference type="CDD" id="cd01115">
    <property type="entry name" value="SLC13_permease"/>
    <property type="match status" value="1"/>
</dbReference>
<feature type="region of interest" description="Disordered" evidence="6">
    <location>
        <begin position="295"/>
        <end position="350"/>
    </location>
</feature>
<feature type="transmembrane region" description="Helical" evidence="7">
    <location>
        <begin position="676"/>
        <end position="704"/>
    </location>
</feature>
<gene>
    <name evidence="9" type="ORF">CAWG_00813</name>
</gene>
<dbReference type="Proteomes" id="UP000001429">
    <property type="component" value="Chromosome 1"/>
</dbReference>
<proteinExistence type="predicted"/>
<keyword evidence="3 7" id="KW-0812">Transmembrane</keyword>
<feature type="transmembrane region" description="Helical" evidence="7">
    <location>
        <begin position="895"/>
        <end position="926"/>
    </location>
</feature>
<organism evidence="9 10">
    <name type="scientific">Candida albicans (strain WO-1)</name>
    <name type="common">Yeast</name>
    <dbReference type="NCBI Taxonomy" id="294748"/>
    <lineage>
        <taxon>Eukaryota</taxon>
        <taxon>Fungi</taxon>
        <taxon>Dikarya</taxon>
        <taxon>Ascomycota</taxon>
        <taxon>Saccharomycotina</taxon>
        <taxon>Pichiomycetes</taxon>
        <taxon>Debaryomycetaceae</taxon>
        <taxon>Candida/Lodderomyces clade</taxon>
        <taxon>Candida</taxon>
    </lineage>
</organism>
<keyword evidence="5 7" id="KW-0472">Membrane</keyword>
<dbReference type="GO" id="GO:0005315">
    <property type="term" value="F:phosphate transmembrane transporter activity"/>
    <property type="evidence" value="ECO:0007669"/>
    <property type="project" value="TreeGrafter"/>
</dbReference>
<evidence type="ECO:0000256" key="5">
    <source>
        <dbReference type="ARBA" id="ARBA00023136"/>
    </source>
</evidence>
<evidence type="ECO:0000259" key="8">
    <source>
        <dbReference type="PROSITE" id="PS51382"/>
    </source>
</evidence>